<comment type="caution">
    <text evidence="2">The sequence shown here is derived from an EMBL/GenBank/DDBJ whole genome shotgun (WGS) entry which is preliminary data.</text>
</comment>
<dbReference type="SUPFAM" id="SSF55729">
    <property type="entry name" value="Acyl-CoA N-acyltransferases (Nat)"/>
    <property type="match status" value="1"/>
</dbReference>
<dbReference type="Gene3D" id="3.40.630.30">
    <property type="match status" value="1"/>
</dbReference>
<gene>
    <name evidence="2" type="ORF">V3C41_02085</name>
</gene>
<dbReference type="RefSeq" id="WP_347781726.1">
    <property type="nucleotide sequence ID" value="NZ_JBBMFV010000004.1"/>
</dbReference>
<dbReference type="InterPro" id="IPR000182">
    <property type="entry name" value="GNAT_dom"/>
</dbReference>
<proteinExistence type="predicted"/>
<dbReference type="PROSITE" id="PS51186">
    <property type="entry name" value="GNAT"/>
    <property type="match status" value="1"/>
</dbReference>
<dbReference type="Proteomes" id="UP001448614">
    <property type="component" value="Unassembled WGS sequence"/>
</dbReference>
<protein>
    <submittedName>
        <fullName evidence="2">GNAT family N-acetyltransferase</fullName>
    </submittedName>
</protein>
<name>A0ABV0GMU2_PAENI</name>
<dbReference type="PANTHER" id="PTHR43792:SF1">
    <property type="entry name" value="N-ACETYLTRANSFERASE DOMAIN-CONTAINING PROTEIN"/>
    <property type="match status" value="1"/>
</dbReference>
<evidence type="ECO:0000313" key="3">
    <source>
        <dbReference type="Proteomes" id="UP001448614"/>
    </source>
</evidence>
<dbReference type="PANTHER" id="PTHR43792">
    <property type="entry name" value="GNAT FAMILY, PUTATIVE (AFU_ORTHOLOGUE AFUA_3G00765)-RELATED-RELATED"/>
    <property type="match status" value="1"/>
</dbReference>
<reference evidence="2 3" key="1">
    <citation type="journal article" date="2024" name="Appl. Microbiol. Biotechnol.">
        <title>Biosynthetic gene clusters with biotechnological applications in novel Antarctic isolates from Actinomycetota.</title>
        <authorList>
            <person name="Bruna P."/>
            <person name="Nunez-Montero K."/>
            <person name="Contreras M.J."/>
            <person name="Leal K."/>
            <person name="Garcia M."/>
            <person name="Abanto M."/>
            <person name="Barrientos L."/>
        </authorList>
    </citation>
    <scope>NUCLEOTIDE SEQUENCE [LARGE SCALE GENOMIC DNA]</scope>
    <source>
        <strain evidence="2 3">Se16.17</strain>
    </source>
</reference>
<evidence type="ECO:0000313" key="2">
    <source>
        <dbReference type="EMBL" id="MEO3939855.1"/>
    </source>
</evidence>
<dbReference type="Pfam" id="PF13302">
    <property type="entry name" value="Acetyltransf_3"/>
    <property type="match status" value="1"/>
</dbReference>
<keyword evidence="3" id="KW-1185">Reference proteome</keyword>
<dbReference type="InterPro" id="IPR016181">
    <property type="entry name" value="Acyl_CoA_acyltransferase"/>
</dbReference>
<dbReference type="EMBL" id="JBBMFV010000004">
    <property type="protein sequence ID" value="MEO3939855.1"/>
    <property type="molecule type" value="Genomic_DNA"/>
</dbReference>
<accession>A0ABV0GMU2</accession>
<sequence>MLPHPTPRLRFREMTMADLDAMSSLLGDPEVMTYYPAPKTREEAAAWIQWNRDNYARDGHGLWIIETHDGGFVGDCGLTWQQVNGRSELEVGYHVRRELQGRGYASEAALACRDLARDVLRVELLVAIIHPDNIASRRVAERLGMRHLEDDAGGSGGEHIVRTVMGVELD</sequence>
<organism evidence="2 3">
    <name type="scientific">Paenarthrobacter nicotinovorans</name>
    <name type="common">Arthrobacter nicotinovorans</name>
    <dbReference type="NCBI Taxonomy" id="29320"/>
    <lineage>
        <taxon>Bacteria</taxon>
        <taxon>Bacillati</taxon>
        <taxon>Actinomycetota</taxon>
        <taxon>Actinomycetes</taxon>
        <taxon>Micrococcales</taxon>
        <taxon>Micrococcaceae</taxon>
        <taxon>Paenarthrobacter</taxon>
    </lineage>
</organism>
<feature type="domain" description="N-acetyltransferase" evidence="1">
    <location>
        <begin position="9"/>
        <end position="170"/>
    </location>
</feature>
<evidence type="ECO:0000259" key="1">
    <source>
        <dbReference type="PROSITE" id="PS51186"/>
    </source>
</evidence>
<dbReference type="InterPro" id="IPR051531">
    <property type="entry name" value="N-acetyltransferase"/>
</dbReference>